<keyword evidence="3" id="KW-0134">Cell wall</keyword>
<dbReference type="AlphaFoldDB" id="A0AAP0CZF4"/>
<dbReference type="GO" id="GO:0071555">
    <property type="term" value="P:cell wall organization"/>
    <property type="evidence" value="ECO:0007669"/>
    <property type="project" value="UniProtKB-KW"/>
</dbReference>
<dbReference type="InterPro" id="IPR011050">
    <property type="entry name" value="Pectin_lyase_fold/virulence"/>
</dbReference>
<dbReference type="Gene3D" id="2.160.20.10">
    <property type="entry name" value="Single-stranded right-handed beta-helix, Pectin lyase-like"/>
    <property type="match status" value="1"/>
</dbReference>
<evidence type="ECO:0000313" key="11">
    <source>
        <dbReference type="EMBL" id="KAK9063320.1"/>
    </source>
</evidence>
<keyword evidence="7" id="KW-0961">Cell wall biogenesis/degradation</keyword>
<keyword evidence="10" id="KW-0732">Signal</keyword>
<dbReference type="PANTHER" id="PTHR31375">
    <property type="match status" value="1"/>
</dbReference>
<organism evidence="11 12">
    <name type="scientific">Deinandra increscens subsp. villosa</name>
    <dbReference type="NCBI Taxonomy" id="3103831"/>
    <lineage>
        <taxon>Eukaryota</taxon>
        <taxon>Viridiplantae</taxon>
        <taxon>Streptophyta</taxon>
        <taxon>Embryophyta</taxon>
        <taxon>Tracheophyta</taxon>
        <taxon>Spermatophyta</taxon>
        <taxon>Magnoliopsida</taxon>
        <taxon>eudicotyledons</taxon>
        <taxon>Gunneridae</taxon>
        <taxon>Pentapetalae</taxon>
        <taxon>asterids</taxon>
        <taxon>campanulids</taxon>
        <taxon>Asterales</taxon>
        <taxon>Asteraceae</taxon>
        <taxon>Asteroideae</taxon>
        <taxon>Heliantheae alliance</taxon>
        <taxon>Madieae</taxon>
        <taxon>Madiinae</taxon>
        <taxon>Deinandra</taxon>
    </lineage>
</organism>
<dbReference type="SUPFAM" id="SSF51126">
    <property type="entry name" value="Pectin lyase-like"/>
    <property type="match status" value="1"/>
</dbReference>
<dbReference type="InterPro" id="IPR000743">
    <property type="entry name" value="Glyco_hydro_28"/>
</dbReference>
<dbReference type="FunFam" id="2.160.20.10:FF:000004">
    <property type="entry name" value="Pectin lyase-like superfamily protein"/>
    <property type="match status" value="1"/>
</dbReference>
<feature type="signal peptide" evidence="10">
    <location>
        <begin position="1"/>
        <end position="22"/>
    </location>
</feature>
<gene>
    <name evidence="11" type="ORF">SSX86_017190</name>
</gene>
<evidence type="ECO:0000256" key="5">
    <source>
        <dbReference type="ARBA" id="ARBA00022801"/>
    </source>
</evidence>
<dbReference type="SMART" id="SM00710">
    <property type="entry name" value="PbH1"/>
    <property type="match status" value="6"/>
</dbReference>
<evidence type="ECO:0000256" key="1">
    <source>
        <dbReference type="ARBA" id="ARBA00004191"/>
    </source>
</evidence>
<sequence length="389" mass="42529">MDLLKAACICFIYFSFFQYSSCNAASYNVVSFGARRGGRTDSSQAFERAWRAACASSSSSMVYIPRGVFMTKPVVFSGPCRSRILFQIDGTLVAPPNYYDMGKSGFWILFTKVSRLTVHGGTIDAKGSKFWACRRSGGNCPPGVRSISFLWSSNVIVRGLKSLYSELIHIAISKCNNILFEHLSIIAPSRSPNTDGMIIQSSTGITVKNSLFRTGDDCIAVGPGSKNIWMEKIACGPGHGISIGSLGNSLNEEGVQNVTLTNSIFTKTQNGVRIKSWARDSKSYATNVEFRNIVMKSVDNPIIIDQTYCPGDRCPRETSGVEVSNVRYSNIKGTSTTVEAVKFECSLSNPCRGIQMRNIRLLTPNRVTTSTCENVHGWASGQVVPRSCL</sequence>
<dbReference type="Pfam" id="PF00295">
    <property type="entry name" value="Glyco_hydro_28"/>
    <property type="match status" value="1"/>
</dbReference>
<feature type="chain" id="PRO_5042850705" description="Polygalacturonase" evidence="10">
    <location>
        <begin position="23"/>
        <end position="389"/>
    </location>
</feature>
<keyword evidence="5 9" id="KW-0378">Hydrolase</keyword>
<evidence type="ECO:0008006" key="13">
    <source>
        <dbReference type="Google" id="ProtNLM"/>
    </source>
</evidence>
<evidence type="ECO:0000256" key="3">
    <source>
        <dbReference type="ARBA" id="ARBA00022512"/>
    </source>
</evidence>
<dbReference type="EMBL" id="JBCNJP010000018">
    <property type="protein sequence ID" value="KAK9063320.1"/>
    <property type="molecule type" value="Genomic_DNA"/>
</dbReference>
<evidence type="ECO:0000256" key="7">
    <source>
        <dbReference type="ARBA" id="ARBA00023316"/>
    </source>
</evidence>
<keyword evidence="4" id="KW-0964">Secreted</keyword>
<evidence type="ECO:0000256" key="2">
    <source>
        <dbReference type="ARBA" id="ARBA00008834"/>
    </source>
</evidence>
<accession>A0AAP0CZF4</accession>
<evidence type="ECO:0000256" key="4">
    <source>
        <dbReference type="ARBA" id="ARBA00022525"/>
    </source>
</evidence>
<evidence type="ECO:0000256" key="10">
    <source>
        <dbReference type="SAM" id="SignalP"/>
    </source>
</evidence>
<proteinExistence type="inferred from homology"/>
<dbReference type="Proteomes" id="UP001408789">
    <property type="component" value="Unassembled WGS sequence"/>
</dbReference>
<dbReference type="PROSITE" id="PS00502">
    <property type="entry name" value="POLYGALACTURONASE"/>
    <property type="match status" value="1"/>
</dbReference>
<evidence type="ECO:0000313" key="12">
    <source>
        <dbReference type="Proteomes" id="UP001408789"/>
    </source>
</evidence>
<keyword evidence="12" id="KW-1185">Reference proteome</keyword>
<dbReference type="InterPro" id="IPR006626">
    <property type="entry name" value="PbH1"/>
</dbReference>
<evidence type="ECO:0000256" key="9">
    <source>
        <dbReference type="RuleBase" id="RU361169"/>
    </source>
</evidence>
<comment type="caution">
    <text evidence="11">The sequence shown here is derived from an EMBL/GenBank/DDBJ whole genome shotgun (WGS) entry which is preliminary data.</text>
</comment>
<keyword evidence="6 9" id="KW-0326">Glycosidase</keyword>
<protein>
    <recommendedName>
        <fullName evidence="13">Polygalacturonase</fullName>
    </recommendedName>
</protein>
<feature type="active site" evidence="8">
    <location>
        <position position="239"/>
    </location>
</feature>
<comment type="subcellular location">
    <subcellularLocation>
        <location evidence="1">Secreted</location>
        <location evidence="1">Cell wall</location>
    </subcellularLocation>
</comment>
<dbReference type="GO" id="GO:0004650">
    <property type="term" value="F:polygalacturonase activity"/>
    <property type="evidence" value="ECO:0007669"/>
    <property type="project" value="InterPro"/>
</dbReference>
<comment type="similarity">
    <text evidence="2 9">Belongs to the glycosyl hydrolase 28 family.</text>
</comment>
<name>A0AAP0CZF4_9ASTR</name>
<dbReference type="GO" id="GO:0005975">
    <property type="term" value="P:carbohydrate metabolic process"/>
    <property type="evidence" value="ECO:0007669"/>
    <property type="project" value="InterPro"/>
</dbReference>
<dbReference type="InterPro" id="IPR012334">
    <property type="entry name" value="Pectin_lyas_fold"/>
</dbReference>
<reference evidence="11 12" key="1">
    <citation type="submission" date="2024-04" db="EMBL/GenBank/DDBJ databases">
        <title>The reference genome of an endangered Asteraceae, Deinandra increscens subsp. villosa, native to the Central Coast of California.</title>
        <authorList>
            <person name="Guilliams M."/>
            <person name="Hasenstab-Lehman K."/>
            <person name="Meyer R."/>
            <person name="Mcevoy S."/>
        </authorList>
    </citation>
    <scope>NUCLEOTIDE SEQUENCE [LARGE SCALE GENOMIC DNA]</scope>
    <source>
        <tissue evidence="11">Leaf</tissue>
    </source>
</reference>
<evidence type="ECO:0000256" key="6">
    <source>
        <dbReference type="ARBA" id="ARBA00023295"/>
    </source>
</evidence>
<evidence type="ECO:0000256" key="8">
    <source>
        <dbReference type="PROSITE-ProRule" id="PRU10052"/>
    </source>
</evidence>